<dbReference type="PANTHER" id="PTHR38760:SF1">
    <property type="entry name" value="ADENYLATE CYCLASE"/>
    <property type="match status" value="1"/>
</dbReference>
<evidence type="ECO:0000313" key="2">
    <source>
        <dbReference type="Proteomes" id="UP000249936"/>
    </source>
</evidence>
<dbReference type="AlphaFoldDB" id="A0A2X1PG26"/>
<name>A0A2X1PG26_HAEIF</name>
<sequence>MARQTKKVVRYPPEMDAFASEGFLQFFFEDNSDHSFNVYILDESNHLEIYRPLRW</sequence>
<organism evidence="1 2">
    <name type="scientific">Haemophilus influenzae</name>
    <dbReference type="NCBI Taxonomy" id="727"/>
    <lineage>
        <taxon>Bacteria</taxon>
        <taxon>Pseudomonadati</taxon>
        <taxon>Pseudomonadota</taxon>
        <taxon>Gammaproteobacteria</taxon>
        <taxon>Pasteurellales</taxon>
        <taxon>Pasteurellaceae</taxon>
        <taxon>Haemophilus</taxon>
    </lineage>
</organism>
<dbReference type="GO" id="GO:0006171">
    <property type="term" value="P:cAMP biosynthetic process"/>
    <property type="evidence" value="ECO:0007669"/>
    <property type="project" value="InterPro"/>
</dbReference>
<dbReference type="InterPro" id="IPR000274">
    <property type="entry name" value="Adenylate_cyclase_1"/>
</dbReference>
<dbReference type="Proteomes" id="UP000249936">
    <property type="component" value="Unassembled WGS sequence"/>
</dbReference>
<dbReference type="PANTHER" id="PTHR38760">
    <property type="entry name" value="ADENYLATE CYCLASE"/>
    <property type="match status" value="1"/>
</dbReference>
<dbReference type="EMBL" id="UASK01000001">
    <property type="protein sequence ID" value="SPX40491.1"/>
    <property type="molecule type" value="Genomic_DNA"/>
</dbReference>
<gene>
    <name evidence="1" type="ORF">NCTC11872_00059</name>
</gene>
<protein>
    <submittedName>
        <fullName evidence="1">Adenylate cyclase</fullName>
    </submittedName>
</protein>
<dbReference type="Pfam" id="PF01295">
    <property type="entry name" value="Adenylate_cycl"/>
    <property type="match status" value="1"/>
</dbReference>
<reference evidence="1 2" key="1">
    <citation type="submission" date="2018-06" db="EMBL/GenBank/DDBJ databases">
        <authorList>
            <consortium name="Pathogen Informatics"/>
            <person name="Doyle S."/>
        </authorList>
    </citation>
    <scope>NUCLEOTIDE SEQUENCE [LARGE SCALE GENOMIC DNA]</scope>
    <source>
        <strain evidence="1 2">NCTC11872</strain>
    </source>
</reference>
<dbReference type="GO" id="GO:0004016">
    <property type="term" value="F:adenylate cyclase activity"/>
    <property type="evidence" value="ECO:0007669"/>
    <property type="project" value="InterPro"/>
</dbReference>
<proteinExistence type="predicted"/>
<accession>A0A2X1PG26</accession>
<evidence type="ECO:0000313" key="1">
    <source>
        <dbReference type="EMBL" id="SPX40491.1"/>
    </source>
</evidence>